<dbReference type="Gene3D" id="3.40.50.150">
    <property type="entry name" value="Vaccinia Virus protein VP39"/>
    <property type="match status" value="1"/>
</dbReference>
<dbReference type="Proteomes" id="UP000278149">
    <property type="component" value="Unassembled WGS sequence"/>
</dbReference>
<evidence type="ECO:0000259" key="7">
    <source>
        <dbReference type="SMART" id="SM00650"/>
    </source>
</evidence>
<dbReference type="NCBIfam" id="TIGR00755">
    <property type="entry name" value="ksgA"/>
    <property type="match status" value="1"/>
</dbReference>
<feature type="domain" description="Ribosomal RNA adenine methylase transferase N-terminal" evidence="7">
    <location>
        <begin position="15"/>
        <end position="179"/>
    </location>
</feature>
<dbReference type="EC" id="2.1.1.182" evidence="8"/>
<reference evidence="8 9" key="1">
    <citation type="submission" date="2018-10" db="EMBL/GenBank/DDBJ databases">
        <title>Co-occurring genomic capacity for anaerobic methane metabolism and dissimilatory sulfite reduction discovered in the Korarchaeota.</title>
        <authorList>
            <person name="Mckay L.J."/>
            <person name="Dlakic M."/>
            <person name="Fields M.W."/>
            <person name="Delmont T.O."/>
            <person name="Eren A.M."/>
            <person name="Jay Z.J."/>
            <person name="Klingelsmith K.B."/>
            <person name="Rusch D.B."/>
            <person name="Inskeep W.P."/>
        </authorList>
    </citation>
    <scope>NUCLEOTIDE SEQUENCE [LARGE SCALE GENOMIC DNA]</scope>
    <source>
        <strain evidence="8 9">WS</strain>
    </source>
</reference>
<dbReference type="PROSITE" id="PS01131">
    <property type="entry name" value="RRNA_A_DIMETH"/>
    <property type="match status" value="1"/>
</dbReference>
<sequence length="243" mass="27829">MRAKLGQHMMVSRKWIKLIADLLDVRGDEVIELGAGTGNLSEEILSRDPRKLILVEKDERFVDILREKFGGDERVEILRADIRELLPLRVEKIASNPPYYLSSQLIIGLARSEFRRAVLTLQKEFAERLIAKPGTEKYGSLSVIASLLLKVSLVSIVDRRSFNPVPKVDSAILVIEPKQDELRDQILKYCKLIFSRRKRELKNSLKPVLRSVDGLPHAERRPYHMSPEEVREVIAWLSGRLGD</sequence>
<evidence type="ECO:0000256" key="5">
    <source>
        <dbReference type="ARBA" id="ARBA00022884"/>
    </source>
</evidence>
<proteinExistence type="inferred from homology"/>
<dbReference type="InterPro" id="IPR011530">
    <property type="entry name" value="rRNA_adenine_dimethylase"/>
</dbReference>
<feature type="binding site" evidence="6">
    <location>
        <position position="56"/>
    </location>
    <ligand>
        <name>S-adenosyl-L-methionine</name>
        <dbReference type="ChEBI" id="CHEBI:59789"/>
    </ligand>
</feature>
<dbReference type="SUPFAM" id="SSF53335">
    <property type="entry name" value="S-adenosyl-L-methionine-dependent methyltransferases"/>
    <property type="match status" value="1"/>
</dbReference>
<accession>A0A3R9PQX0</accession>
<dbReference type="PROSITE" id="PS51689">
    <property type="entry name" value="SAM_RNA_A_N6_MT"/>
    <property type="match status" value="1"/>
</dbReference>
<dbReference type="AlphaFoldDB" id="A0A3R9PQX0"/>
<feature type="binding site" evidence="6">
    <location>
        <position position="34"/>
    </location>
    <ligand>
        <name>S-adenosyl-L-methionine</name>
        <dbReference type="ChEBI" id="CHEBI:59789"/>
    </ligand>
</feature>
<evidence type="ECO:0000256" key="1">
    <source>
        <dbReference type="ARBA" id="ARBA00022552"/>
    </source>
</evidence>
<evidence type="ECO:0000256" key="3">
    <source>
        <dbReference type="ARBA" id="ARBA00022679"/>
    </source>
</evidence>
<dbReference type="Pfam" id="PF00398">
    <property type="entry name" value="RrnaAD"/>
    <property type="match status" value="1"/>
</dbReference>
<dbReference type="CDD" id="cd02440">
    <property type="entry name" value="AdoMet_MTases"/>
    <property type="match status" value="1"/>
</dbReference>
<keyword evidence="3 6" id="KW-0808">Transferase</keyword>
<dbReference type="SMART" id="SM00650">
    <property type="entry name" value="rADc"/>
    <property type="match status" value="1"/>
</dbReference>
<gene>
    <name evidence="8" type="primary">rsmA</name>
    <name evidence="8" type="ORF">D9Q81_05100</name>
</gene>
<feature type="binding site" evidence="6">
    <location>
        <position position="96"/>
    </location>
    <ligand>
        <name>S-adenosyl-L-methionine</name>
        <dbReference type="ChEBI" id="CHEBI:59789"/>
    </ligand>
</feature>
<dbReference type="GO" id="GO:0003723">
    <property type="term" value="F:RNA binding"/>
    <property type="evidence" value="ECO:0007669"/>
    <property type="project" value="UniProtKB-UniRule"/>
</dbReference>
<feature type="binding site" evidence="6">
    <location>
        <position position="10"/>
    </location>
    <ligand>
        <name>S-adenosyl-L-methionine</name>
        <dbReference type="ChEBI" id="CHEBI:59789"/>
    </ligand>
</feature>
<evidence type="ECO:0000256" key="2">
    <source>
        <dbReference type="ARBA" id="ARBA00022603"/>
    </source>
</evidence>
<evidence type="ECO:0000313" key="9">
    <source>
        <dbReference type="Proteomes" id="UP000278149"/>
    </source>
</evidence>
<dbReference type="RefSeq" id="WP_012310049.1">
    <property type="nucleotide sequence ID" value="NZ_RCOR01000024.1"/>
</dbReference>
<dbReference type="InterPro" id="IPR029063">
    <property type="entry name" value="SAM-dependent_MTases_sf"/>
</dbReference>
<dbReference type="PANTHER" id="PTHR11727:SF7">
    <property type="entry name" value="DIMETHYLADENOSINE TRANSFERASE-RELATED"/>
    <property type="match status" value="1"/>
</dbReference>
<feature type="binding site" evidence="6">
    <location>
        <position position="81"/>
    </location>
    <ligand>
        <name>S-adenosyl-L-methionine</name>
        <dbReference type="ChEBI" id="CHEBI:59789"/>
    </ligand>
</feature>
<dbReference type="InterPro" id="IPR001737">
    <property type="entry name" value="KsgA/Erm"/>
</dbReference>
<dbReference type="InterPro" id="IPR020598">
    <property type="entry name" value="rRNA_Ade_methylase_Trfase_N"/>
</dbReference>
<evidence type="ECO:0000256" key="4">
    <source>
        <dbReference type="ARBA" id="ARBA00022691"/>
    </source>
</evidence>
<comment type="caution">
    <text evidence="8">The sequence shown here is derived from an EMBL/GenBank/DDBJ whole genome shotgun (WGS) entry which is preliminary data.</text>
</comment>
<keyword evidence="5 6" id="KW-0694">RNA-binding</keyword>
<comment type="similarity">
    <text evidence="6">Belongs to the class I-like SAM-binding methyltransferase superfamily. rRNA adenine N(6)-methyltransferase family.</text>
</comment>
<dbReference type="EMBL" id="RCOR01000024">
    <property type="protein sequence ID" value="RSN68867.1"/>
    <property type="molecule type" value="Genomic_DNA"/>
</dbReference>
<dbReference type="GO" id="GO:0052908">
    <property type="term" value="F:16S rRNA (adenine(1518)-N(6)/adenine(1519)-N(6))-dimethyltransferase activity"/>
    <property type="evidence" value="ECO:0007669"/>
    <property type="project" value="UniProtKB-EC"/>
</dbReference>
<dbReference type="OMA" id="GMFQKEV"/>
<dbReference type="PANTHER" id="PTHR11727">
    <property type="entry name" value="DIMETHYLADENOSINE TRANSFERASE"/>
    <property type="match status" value="1"/>
</dbReference>
<protein>
    <submittedName>
        <fullName evidence="8">Ribosomal RNA small subunit methyltransferase A</fullName>
        <ecNumber evidence="8">2.1.1.182</ecNumber>
    </submittedName>
</protein>
<keyword evidence="1" id="KW-0698">rRNA processing</keyword>
<keyword evidence="2 6" id="KW-0489">Methyltransferase</keyword>
<evidence type="ECO:0000313" key="8">
    <source>
        <dbReference type="EMBL" id="RSN68867.1"/>
    </source>
</evidence>
<name>A0A3R9PQX0_9CREN</name>
<keyword evidence="4 6" id="KW-0949">S-adenosyl-L-methionine</keyword>
<dbReference type="InterPro" id="IPR020596">
    <property type="entry name" value="rRNA_Ade_Mease_Trfase_CS"/>
</dbReference>
<dbReference type="GeneID" id="6094683"/>
<feature type="binding site" evidence="6">
    <location>
        <position position="8"/>
    </location>
    <ligand>
        <name>S-adenosyl-L-methionine</name>
        <dbReference type="ChEBI" id="CHEBI:59789"/>
    </ligand>
</feature>
<evidence type="ECO:0000256" key="6">
    <source>
        <dbReference type="PROSITE-ProRule" id="PRU01026"/>
    </source>
</evidence>
<organism evidence="8 9">
    <name type="scientific">Candidatus Korarchaeum cryptofilum</name>
    <dbReference type="NCBI Taxonomy" id="498846"/>
    <lineage>
        <taxon>Archaea</taxon>
        <taxon>Thermoproteota</taxon>
        <taxon>Candidatus Korarchaeia</taxon>
        <taxon>Candidatus Korarchaeales</taxon>
        <taxon>Candidatus Korarchaeaceae</taxon>
        <taxon>Candidatus Korarchaeum</taxon>
    </lineage>
</organism>